<name>A0A7Y1QJC8_9PSED</name>
<dbReference type="EMBL" id="JAAQYI010000028">
    <property type="protein sequence ID" value="NNA83104.1"/>
    <property type="molecule type" value="Genomic_DNA"/>
</dbReference>
<evidence type="ECO:0000313" key="2">
    <source>
        <dbReference type="Proteomes" id="UP000586252"/>
    </source>
</evidence>
<evidence type="ECO:0000313" key="1">
    <source>
        <dbReference type="EMBL" id="NNA83104.1"/>
    </source>
</evidence>
<accession>A0A7Y1QJC8</accession>
<sequence>MHALLIGEEVCNLIDLQPDHSIAAAGRLSVLERFPDVSFAAVLLIVQDFVMLAIRPRQNPDDVVMRTGRPWADLVVTVLALPNANPDYAGKALDLLEARFVRGQRDYHFPLEVHVRSLRLFSQCPPLWMGISEKVRHAETDRAICIRRLRLSVAIAASPCQPIRLHQITQCFSRFA</sequence>
<gene>
    <name evidence="1" type="ORF">HBO30_30890</name>
</gene>
<organism evidence="1 2">
    <name type="scientific">Pseudomonas lactis</name>
    <dbReference type="NCBI Taxonomy" id="1615674"/>
    <lineage>
        <taxon>Bacteria</taxon>
        <taxon>Pseudomonadati</taxon>
        <taxon>Pseudomonadota</taxon>
        <taxon>Gammaproteobacteria</taxon>
        <taxon>Pseudomonadales</taxon>
        <taxon>Pseudomonadaceae</taxon>
        <taxon>Pseudomonas</taxon>
    </lineage>
</organism>
<dbReference type="AlphaFoldDB" id="A0A7Y1QJC8"/>
<dbReference type="GeneID" id="45736667"/>
<dbReference type="RefSeq" id="WP_157255590.1">
    <property type="nucleotide sequence ID" value="NZ_JAAQYI010000028.1"/>
</dbReference>
<protein>
    <submittedName>
        <fullName evidence="1">Uncharacterized protein</fullName>
    </submittedName>
</protein>
<reference evidence="1 2" key="1">
    <citation type="journal article" date="2020" name="Front. Microbiol.">
        <title>Genetic Organization of the aprX-lipA2 Operon Affects the Proteolytic Potential of Pseudomonas Species in Milk.</title>
        <authorList>
            <person name="Maier C."/>
            <person name="Huptas C."/>
            <person name="von Neubeck M."/>
            <person name="Scherer S."/>
            <person name="Wenning M."/>
            <person name="Lucking G."/>
        </authorList>
    </citation>
    <scope>NUCLEOTIDE SEQUENCE [LARGE SCALE GENOMIC DNA]</scope>
    <source>
        <strain evidence="1 2">WS 5404</strain>
    </source>
</reference>
<comment type="caution">
    <text evidence="1">The sequence shown here is derived from an EMBL/GenBank/DDBJ whole genome shotgun (WGS) entry which is preliminary data.</text>
</comment>
<proteinExistence type="predicted"/>
<dbReference type="Proteomes" id="UP000586252">
    <property type="component" value="Unassembled WGS sequence"/>
</dbReference>